<dbReference type="EMBL" id="QBUD01000025">
    <property type="protein sequence ID" value="PUB09802.1"/>
    <property type="molecule type" value="Genomic_DNA"/>
</dbReference>
<gene>
    <name evidence="1" type="ORF">C8N45_12523</name>
</gene>
<keyword evidence="2" id="KW-1185">Reference proteome</keyword>
<evidence type="ECO:0000313" key="1">
    <source>
        <dbReference type="EMBL" id="PUB09802.1"/>
    </source>
</evidence>
<comment type="caution">
    <text evidence="1">The sequence shown here is derived from an EMBL/GenBank/DDBJ whole genome shotgun (WGS) entry which is preliminary data.</text>
</comment>
<protein>
    <submittedName>
        <fullName evidence="1">Uncharacterized protein</fullName>
    </submittedName>
</protein>
<dbReference type="AlphaFoldDB" id="A0A2T6K5C0"/>
<name>A0A2T6K5C0_9RHOB</name>
<proteinExistence type="predicted"/>
<sequence>MRPFKSTTKRKTKTALSLQGDQNFQVADNADLYSEPRGFS</sequence>
<organism evidence="1 2">
    <name type="scientific">Yoonia sediminilitoris</name>
    <dbReference type="NCBI Taxonomy" id="1286148"/>
    <lineage>
        <taxon>Bacteria</taxon>
        <taxon>Pseudomonadati</taxon>
        <taxon>Pseudomonadota</taxon>
        <taxon>Alphaproteobacteria</taxon>
        <taxon>Rhodobacterales</taxon>
        <taxon>Paracoccaceae</taxon>
        <taxon>Yoonia</taxon>
    </lineage>
</organism>
<evidence type="ECO:0000313" key="2">
    <source>
        <dbReference type="Proteomes" id="UP000244523"/>
    </source>
</evidence>
<accession>A0A2T6K5C0</accession>
<reference evidence="1 2" key="1">
    <citation type="submission" date="2018-04" db="EMBL/GenBank/DDBJ databases">
        <title>Genomic Encyclopedia of Archaeal and Bacterial Type Strains, Phase II (KMG-II): from individual species to whole genera.</title>
        <authorList>
            <person name="Goeker M."/>
        </authorList>
    </citation>
    <scope>NUCLEOTIDE SEQUENCE [LARGE SCALE GENOMIC DNA]</scope>
    <source>
        <strain evidence="1 2">DSM 29955</strain>
    </source>
</reference>
<dbReference type="Proteomes" id="UP000244523">
    <property type="component" value="Unassembled WGS sequence"/>
</dbReference>